<dbReference type="HOGENOM" id="CLU_3048018_0_0_0"/>
<evidence type="ECO:0000313" key="2">
    <source>
        <dbReference type="EMBL" id="AGA26847.1"/>
    </source>
</evidence>
<name>L0DC86_SINAD</name>
<dbReference type="EMBL" id="CP003364">
    <property type="protein sequence ID" value="AGA26847.1"/>
    <property type="molecule type" value="Genomic_DNA"/>
</dbReference>
<evidence type="ECO:0000256" key="1">
    <source>
        <dbReference type="SAM" id="Phobius"/>
    </source>
</evidence>
<accession>L0DC86</accession>
<organism evidence="2 3">
    <name type="scientific">Singulisphaera acidiphila (strain ATCC BAA-1392 / DSM 18658 / VKM B-2454 / MOB10)</name>
    <dbReference type="NCBI Taxonomy" id="886293"/>
    <lineage>
        <taxon>Bacteria</taxon>
        <taxon>Pseudomonadati</taxon>
        <taxon>Planctomycetota</taxon>
        <taxon>Planctomycetia</taxon>
        <taxon>Isosphaerales</taxon>
        <taxon>Isosphaeraceae</taxon>
        <taxon>Singulisphaera</taxon>
    </lineage>
</organism>
<sequence length="54" mass="6586">MSLLLSLWLILKLLYFGNCFCCFVWVIRGRLARWREWRPHPLHDAILLVFELRA</sequence>
<dbReference type="STRING" id="886293.Sinac_2540"/>
<dbReference type="KEGG" id="saci:Sinac_2540"/>
<reference evidence="2 3" key="1">
    <citation type="submission" date="2012-02" db="EMBL/GenBank/DDBJ databases">
        <title>Complete sequence of chromosome of Singulisphaera acidiphila DSM 18658.</title>
        <authorList>
            <consortium name="US DOE Joint Genome Institute (JGI-PGF)"/>
            <person name="Lucas S."/>
            <person name="Copeland A."/>
            <person name="Lapidus A."/>
            <person name="Glavina del Rio T."/>
            <person name="Dalin E."/>
            <person name="Tice H."/>
            <person name="Bruce D."/>
            <person name="Goodwin L."/>
            <person name="Pitluck S."/>
            <person name="Peters L."/>
            <person name="Ovchinnikova G."/>
            <person name="Chertkov O."/>
            <person name="Kyrpides N."/>
            <person name="Mavromatis K."/>
            <person name="Ivanova N."/>
            <person name="Brettin T."/>
            <person name="Detter J.C."/>
            <person name="Han C."/>
            <person name="Larimer F."/>
            <person name="Land M."/>
            <person name="Hauser L."/>
            <person name="Markowitz V."/>
            <person name="Cheng J.-F."/>
            <person name="Hugenholtz P."/>
            <person name="Woyke T."/>
            <person name="Wu D."/>
            <person name="Tindall B."/>
            <person name="Pomrenke H."/>
            <person name="Brambilla E."/>
            <person name="Klenk H.-P."/>
            <person name="Eisen J.A."/>
        </authorList>
    </citation>
    <scope>NUCLEOTIDE SEQUENCE [LARGE SCALE GENOMIC DNA]</scope>
    <source>
        <strain evidence="3">ATCC BAA-1392 / DSM 18658 / VKM B-2454 / MOB10</strain>
    </source>
</reference>
<dbReference type="Proteomes" id="UP000010798">
    <property type="component" value="Chromosome"/>
</dbReference>
<keyword evidence="3" id="KW-1185">Reference proteome</keyword>
<proteinExistence type="predicted"/>
<gene>
    <name evidence="2" type="ordered locus">Sinac_2540</name>
</gene>
<keyword evidence="1" id="KW-0472">Membrane</keyword>
<dbReference type="AlphaFoldDB" id="L0DC86"/>
<feature type="transmembrane region" description="Helical" evidence="1">
    <location>
        <begin position="6"/>
        <end position="27"/>
    </location>
</feature>
<keyword evidence="1" id="KW-1133">Transmembrane helix</keyword>
<evidence type="ECO:0000313" key="3">
    <source>
        <dbReference type="Proteomes" id="UP000010798"/>
    </source>
</evidence>
<keyword evidence="1" id="KW-0812">Transmembrane</keyword>
<protein>
    <submittedName>
        <fullName evidence="2">Uncharacterized protein</fullName>
    </submittedName>
</protein>